<feature type="chain" id="PRO_5040903898" evidence="1">
    <location>
        <begin position="42"/>
        <end position="80"/>
    </location>
</feature>
<organism evidence="2 3">
    <name type="scientific">Umezawaea endophytica</name>
    <dbReference type="NCBI Taxonomy" id="1654476"/>
    <lineage>
        <taxon>Bacteria</taxon>
        <taxon>Bacillati</taxon>
        <taxon>Actinomycetota</taxon>
        <taxon>Actinomycetes</taxon>
        <taxon>Pseudonocardiales</taxon>
        <taxon>Pseudonocardiaceae</taxon>
        <taxon>Umezawaea</taxon>
    </lineage>
</organism>
<evidence type="ECO:0000313" key="2">
    <source>
        <dbReference type="EMBL" id="MCS7483258.1"/>
    </source>
</evidence>
<keyword evidence="3" id="KW-1185">Reference proteome</keyword>
<reference evidence="2" key="1">
    <citation type="submission" date="2022-08" db="EMBL/GenBank/DDBJ databases">
        <authorList>
            <person name="Tistechok S."/>
            <person name="Samborskyy M."/>
            <person name="Roman I."/>
        </authorList>
    </citation>
    <scope>NUCLEOTIDE SEQUENCE</scope>
    <source>
        <strain evidence="2">DSM 103496</strain>
    </source>
</reference>
<dbReference type="AlphaFoldDB" id="A0A9X2VUU9"/>
<feature type="signal peptide" evidence="1">
    <location>
        <begin position="1"/>
        <end position="41"/>
    </location>
</feature>
<accession>A0A9X2VUU9</accession>
<evidence type="ECO:0000256" key="1">
    <source>
        <dbReference type="SAM" id="SignalP"/>
    </source>
</evidence>
<dbReference type="EMBL" id="JANYMP010000030">
    <property type="protein sequence ID" value="MCS7483258.1"/>
    <property type="molecule type" value="Genomic_DNA"/>
</dbReference>
<comment type="caution">
    <text evidence="2">The sequence shown here is derived from an EMBL/GenBank/DDBJ whole genome shotgun (WGS) entry which is preliminary data.</text>
</comment>
<protein>
    <submittedName>
        <fullName evidence="2">Uncharacterized protein</fullName>
    </submittedName>
</protein>
<dbReference type="RefSeq" id="WP_259628716.1">
    <property type="nucleotide sequence ID" value="NZ_JANYMP010000030.1"/>
</dbReference>
<keyword evidence="1" id="KW-0732">Signal</keyword>
<name>A0A9X2VUU9_9PSEU</name>
<gene>
    <name evidence="2" type="ORF">NZH93_40980</name>
</gene>
<dbReference type="Proteomes" id="UP001141259">
    <property type="component" value="Unassembled WGS sequence"/>
</dbReference>
<sequence length="80" mass="8495">MHNPNRKFLKLGPLGPVVRHGVAICALVAGLAVVSAGQANAAEEVSTPTSPTVTVTDDSPVKVLGPKRYWDVETSSWRWG</sequence>
<proteinExistence type="predicted"/>
<evidence type="ECO:0000313" key="3">
    <source>
        <dbReference type="Proteomes" id="UP001141259"/>
    </source>
</evidence>